<evidence type="ECO:0000313" key="2">
    <source>
        <dbReference type="Proteomes" id="UP000294813"/>
    </source>
</evidence>
<accession>A0A4R2RYR4</accession>
<dbReference type="AlphaFoldDB" id="A0A4R2RYR4"/>
<gene>
    <name evidence="1" type="ORF">EDD73_10629</name>
</gene>
<comment type="caution">
    <text evidence="1">The sequence shown here is derived from an EMBL/GenBank/DDBJ whole genome shotgun (WGS) entry which is preliminary data.</text>
</comment>
<reference evidence="1 2" key="1">
    <citation type="submission" date="2019-03" db="EMBL/GenBank/DDBJ databases">
        <title>Genomic Encyclopedia of Type Strains, Phase IV (KMG-IV): sequencing the most valuable type-strain genomes for metagenomic binning, comparative biology and taxonomic classification.</title>
        <authorList>
            <person name="Goeker M."/>
        </authorList>
    </citation>
    <scope>NUCLEOTIDE SEQUENCE [LARGE SCALE GENOMIC DNA]</scope>
    <source>
        <strain evidence="1 2">DSM 11170</strain>
    </source>
</reference>
<proteinExistence type="predicted"/>
<evidence type="ECO:0008006" key="3">
    <source>
        <dbReference type="Google" id="ProtNLM"/>
    </source>
</evidence>
<name>A0A4R2RYR4_9FIRM</name>
<protein>
    <recommendedName>
        <fullName evidence="3">Esterase</fullName>
    </recommendedName>
</protein>
<keyword evidence="2" id="KW-1185">Reference proteome</keyword>
<evidence type="ECO:0000313" key="1">
    <source>
        <dbReference type="EMBL" id="TCP65151.1"/>
    </source>
</evidence>
<sequence>MNIEYHRHFFSHHLNQVMEYKVYGHAGKPVIVFPTSGGRFYEYEDFGMVEVCRPFLESGQIQLFCVDSVDSQSWLNHDAPPGSTCPAPQ</sequence>
<dbReference type="EMBL" id="SLXT01000006">
    <property type="protein sequence ID" value="TCP65151.1"/>
    <property type="molecule type" value="Genomic_DNA"/>
</dbReference>
<dbReference type="Proteomes" id="UP000294813">
    <property type="component" value="Unassembled WGS sequence"/>
</dbReference>
<organism evidence="1 2">
    <name type="scientific">Heliophilum fasciatum</name>
    <dbReference type="NCBI Taxonomy" id="35700"/>
    <lineage>
        <taxon>Bacteria</taxon>
        <taxon>Bacillati</taxon>
        <taxon>Bacillota</taxon>
        <taxon>Clostridia</taxon>
        <taxon>Eubacteriales</taxon>
        <taxon>Heliobacteriaceae</taxon>
        <taxon>Heliophilum</taxon>
    </lineage>
</organism>